<accession>A0A936ZEZ8</accession>
<gene>
    <name evidence="1" type="ORF">JI739_05050</name>
</gene>
<comment type="caution">
    <text evidence="1">The sequence shown here is derived from an EMBL/GenBank/DDBJ whole genome shotgun (WGS) entry which is preliminary data.</text>
</comment>
<protein>
    <submittedName>
        <fullName evidence="1">Uncharacterized protein</fullName>
    </submittedName>
</protein>
<name>A0A936ZEZ8_9BURK</name>
<reference evidence="1" key="1">
    <citation type="submission" date="2021-01" db="EMBL/GenBank/DDBJ databases">
        <title>Ramlibacter sp. strain AW1 16S ribosomal RNA gene Genome sequencing and assembly.</title>
        <authorList>
            <person name="Kang M."/>
        </authorList>
    </citation>
    <scope>NUCLEOTIDE SEQUENCE</scope>
    <source>
        <strain evidence="1">AW1</strain>
    </source>
</reference>
<dbReference type="RefSeq" id="WP_201682721.1">
    <property type="nucleotide sequence ID" value="NZ_JAEQNA010000001.1"/>
</dbReference>
<dbReference type="Proteomes" id="UP000613011">
    <property type="component" value="Unassembled WGS sequence"/>
</dbReference>
<evidence type="ECO:0000313" key="1">
    <source>
        <dbReference type="EMBL" id="MBL0419712.1"/>
    </source>
</evidence>
<keyword evidence="2" id="KW-1185">Reference proteome</keyword>
<evidence type="ECO:0000313" key="2">
    <source>
        <dbReference type="Proteomes" id="UP000613011"/>
    </source>
</evidence>
<dbReference type="EMBL" id="JAEQNA010000001">
    <property type="protein sequence ID" value="MBL0419712.1"/>
    <property type="molecule type" value="Genomic_DNA"/>
</dbReference>
<sequence>MRAQLIRWIFREISQMYPMVSKTPQHRPFALADSKHCSHLDSPADQARMPLARPHTDPEPSTVVELQAKVLPDATWINQAQRLAKLGRSATRHCNLEMEAHTIGPTGPRHRKITELISDCENLLAAPPPHGGDAPAEARTRELLQELREVQALASGHLAVARSAYDSVSILASTLLHASEGRDAQLIDGLRAGLQDGSAGGRRRTLQSTASYFASAAYGNGLVLGKVLGGSGVTSADHAAALDGCFDPAKESAPPGWGRPDAHQFLAGYRAAIQMDAQRFARTWMTRLTQLLASGPAQQLSAAQRLQLMAEGTAVMIRALGGPQFDASDLSLVLRGLSHLIRSSGRDLSFIHQALVAMQSGLVQGICDGALHPRFVKPLAEHIEDLGRQLSPAVALDMSFDLRGALGTNHPALQRLWKSSWAGGSSALYSGLRDYLAPRVIQTNPDEWPGYWLALVGDVAPFKARRPVFGSPGPDFGHFVSTAVYAAELASAHRQDADAWLIDSGRELARRLSGPEGMTRHLKGQFQRAAKTAAHGNTEIASRRANLVTHGFVESASRPMQLAALAPD</sequence>
<organism evidence="1 2">
    <name type="scientific">Ramlibacter aurantiacus</name>
    <dbReference type="NCBI Taxonomy" id="2801330"/>
    <lineage>
        <taxon>Bacteria</taxon>
        <taxon>Pseudomonadati</taxon>
        <taxon>Pseudomonadota</taxon>
        <taxon>Betaproteobacteria</taxon>
        <taxon>Burkholderiales</taxon>
        <taxon>Comamonadaceae</taxon>
        <taxon>Ramlibacter</taxon>
    </lineage>
</organism>
<proteinExistence type="predicted"/>
<dbReference type="AlphaFoldDB" id="A0A936ZEZ8"/>